<accession>F0H931</accession>
<reference evidence="1 2" key="1">
    <citation type="submission" date="2011-02" db="EMBL/GenBank/DDBJ databases">
        <authorList>
            <person name="Durkin A.S."/>
            <person name="Madupu R."/>
            <person name="Torralba M."/>
            <person name="Gillis M."/>
            <person name="Methe B."/>
            <person name="Sutton G."/>
            <person name="Nelson K.E."/>
        </authorList>
    </citation>
    <scope>NUCLEOTIDE SEQUENCE [LARGE SCALE GENOMIC DNA]</scope>
    <source>
        <strain evidence="1 2">CRIS 18C-A</strain>
    </source>
</reference>
<organism evidence="1 2">
    <name type="scientific">Prevotella denticola CRIS 18C-A</name>
    <dbReference type="NCBI Taxonomy" id="944557"/>
    <lineage>
        <taxon>Bacteria</taxon>
        <taxon>Pseudomonadati</taxon>
        <taxon>Bacteroidota</taxon>
        <taxon>Bacteroidia</taxon>
        <taxon>Bacteroidales</taxon>
        <taxon>Prevotellaceae</taxon>
        <taxon>Prevotella</taxon>
    </lineage>
</organism>
<keyword evidence="2" id="KW-1185">Reference proteome</keyword>
<gene>
    <name evidence="1" type="ORF">HMPREF9303_2683</name>
</gene>
<evidence type="ECO:0000313" key="2">
    <source>
        <dbReference type="Proteomes" id="UP000003155"/>
    </source>
</evidence>
<evidence type="ECO:0000313" key="1">
    <source>
        <dbReference type="EMBL" id="EGC85666.1"/>
    </source>
</evidence>
<sequence length="234" mass="26133">MKRGLIGLQLSLGRPSTKHLLNPSQGLTGTLLGISTFDNGIFYYNSLMETLVQRTFLPFLSIDHELYKDGSWRSRRNVLSALGCSRFFSSCVFLHCHSAVPSAVKRWKKQLTEEHPQGKTNSATLARRLFSKHLIGFILLQLGQPAAKGHIQSDVDVLWKTSTAGMQPACHIAKLQPVFHVLLLSYPVPDKFRFRIILKGQQLTFVRTKTKQCGATACLPVLHSTAPLRQKLPG</sequence>
<dbReference type="AlphaFoldDB" id="F0H931"/>
<name>F0H931_9BACT</name>
<protein>
    <submittedName>
        <fullName evidence="1">Uncharacterized protein</fullName>
    </submittedName>
</protein>
<proteinExistence type="predicted"/>
<dbReference type="Proteomes" id="UP000003155">
    <property type="component" value="Unassembled WGS sequence"/>
</dbReference>
<comment type="caution">
    <text evidence="1">The sequence shown here is derived from an EMBL/GenBank/DDBJ whole genome shotgun (WGS) entry which is preliminary data.</text>
</comment>
<dbReference type="EMBL" id="AEXO01000095">
    <property type="protein sequence ID" value="EGC85666.1"/>
    <property type="molecule type" value="Genomic_DNA"/>
</dbReference>